<protein>
    <recommendedName>
        <fullName evidence="2">DUF418 domain-containing protein</fullName>
    </recommendedName>
</protein>
<feature type="transmembrane region" description="Helical" evidence="1">
    <location>
        <begin position="209"/>
        <end position="228"/>
    </location>
</feature>
<reference evidence="3 4" key="1">
    <citation type="submission" date="2020-08" db="EMBL/GenBank/DDBJ databases">
        <title>Genomic Encyclopedia of Type Strains, Phase IV (KMG-IV): sequencing the most valuable type-strain genomes for metagenomic binning, comparative biology and taxonomic classification.</title>
        <authorList>
            <person name="Goeker M."/>
        </authorList>
    </citation>
    <scope>NUCLEOTIDE SEQUENCE [LARGE SCALE GENOMIC DNA]</scope>
    <source>
        <strain evidence="3 4">DSM 17976</strain>
    </source>
</reference>
<gene>
    <name evidence="3" type="ORF">FHS57_000266</name>
</gene>
<dbReference type="PANTHER" id="PTHR30590">
    <property type="entry name" value="INNER MEMBRANE PROTEIN"/>
    <property type="match status" value="1"/>
</dbReference>
<keyword evidence="1" id="KW-0812">Transmembrane</keyword>
<feature type="transmembrane region" description="Helical" evidence="1">
    <location>
        <begin position="278"/>
        <end position="307"/>
    </location>
</feature>
<dbReference type="InterPro" id="IPR052529">
    <property type="entry name" value="Bact_Transport_Assoc"/>
</dbReference>
<dbReference type="Proteomes" id="UP000541352">
    <property type="component" value="Unassembled WGS sequence"/>
</dbReference>
<feature type="transmembrane region" description="Helical" evidence="1">
    <location>
        <begin position="355"/>
        <end position="376"/>
    </location>
</feature>
<comment type="caution">
    <text evidence="3">The sequence shown here is derived from an EMBL/GenBank/DDBJ whole genome shotgun (WGS) entry which is preliminary data.</text>
</comment>
<feature type="transmembrane region" description="Helical" evidence="1">
    <location>
        <begin position="327"/>
        <end position="349"/>
    </location>
</feature>
<accession>A0A7W5ZI53</accession>
<sequence>MNSTLTSRVPLIDGLRGFALLGIILAHYIGWHGGWSLPQEVSKPYQSDVLSQIIWTFDGILVTGKFFAFFSFLFGVSFGLMLLRTSDRKAAFLARFAWRITLLGGIGLLHHLHWRGDILSIYAMVGFGLLLFANVSDKILLWVAIGLIVNVPARLQDAYMTFQHIDTGAIWGTIFDEPGNKRYLNLIRAGEYFPFLEDNWAAFPKKMKFQVLSGRLYITFGFFLLGFWFARKQLLQQFEEHRIFFRKLLIYTISVVGVLLLIGVGLQLSGIFNQTIPMWLSALLSMLYDLMNACMVLFYVAGVSFLLSKKSWNKVLSSLAAIGKMALTSYLTQTLLGWFIFFGFGLNLLGKVSPAVGYLIGIMVFLAQIAFSQWWLERFRYGPVEWLWRSLTYLRIQPFLKSR</sequence>
<keyword evidence="4" id="KW-1185">Reference proteome</keyword>
<dbReference type="InterPro" id="IPR007349">
    <property type="entry name" value="DUF418"/>
</dbReference>
<evidence type="ECO:0000256" key="1">
    <source>
        <dbReference type="SAM" id="Phobius"/>
    </source>
</evidence>
<feature type="transmembrane region" description="Helical" evidence="1">
    <location>
        <begin position="12"/>
        <end position="33"/>
    </location>
</feature>
<dbReference type="AlphaFoldDB" id="A0A7W5ZI53"/>
<evidence type="ECO:0000313" key="3">
    <source>
        <dbReference type="EMBL" id="MBB3836284.1"/>
    </source>
</evidence>
<dbReference type="Pfam" id="PF04235">
    <property type="entry name" value="DUF418"/>
    <property type="match status" value="1"/>
</dbReference>
<dbReference type="PANTHER" id="PTHR30590:SF2">
    <property type="entry name" value="INNER MEMBRANE PROTEIN"/>
    <property type="match status" value="1"/>
</dbReference>
<name>A0A7W5ZI53_9BACT</name>
<evidence type="ECO:0000313" key="4">
    <source>
        <dbReference type="Proteomes" id="UP000541352"/>
    </source>
</evidence>
<keyword evidence="1" id="KW-0472">Membrane</keyword>
<feature type="transmembrane region" description="Helical" evidence="1">
    <location>
        <begin position="139"/>
        <end position="155"/>
    </location>
</feature>
<evidence type="ECO:0000259" key="2">
    <source>
        <dbReference type="Pfam" id="PF04235"/>
    </source>
</evidence>
<keyword evidence="1" id="KW-1133">Transmembrane helix</keyword>
<feature type="domain" description="DUF418" evidence="2">
    <location>
        <begin position="229"/>
        <end position="394"/>
    </location>
</feature>
<feature type="transmembrane region" description="Helical" evidence="1">
    <location>
        <begin position="248"/>
        <end position="272"/>
    </location>
</feature>
<dbReference type="RefSeq" id="WP_183971056.1">
    <property type="nucleotide sequence ID" value="NZ_JACIBY010000001.1"/>
</dbReference>
<proteinExistence type="predicted"/>
<organism evidence="3 4">
    <name type="scientific">Runella defluvii</name>
    <dbReference type="NCBI Taxonomy" id="370973"/>
    <lineage>
        <taxon>Bacteria</taxon>
        <taxon>Pseudomonadati</taxon>
        <taxon>Bacteroidota</taxon>
        <taxon>Cytophagia</taxon>
        <taxon>Cytophagales</taxon>
        <taxon>Spirosomataceae</taxon>
        <taxon>Runella</taxon>
    </lineage>
</organism>
<feature type="transmembrane region" description="Helical" evidence="1">
    <location>
        <begin position="90"/>
        <end position="108"/>
    </location>
</feature>
<feature type="transmembrane region" description="Helical" evidence="1">
    <location>
        <begin position="53"/>
        <end position="83"/>
    </location>
</feature>
<dbReference type="EMBL" id="JACIBY010000001">
    <property type="protein sequence ID" value="MBB3836284.1"/>
    <property type="molecule type" value="Genomic_DNA"/>
</dbReference>